<keyword evidence="1" id="KW-0472">Membrane</keyword>
<sequence length="454" mass="51422">MEVERLEPPKFSLYPTQKAVWLLALGIPVALFFAVVIPALWAIGAAWAVAIIGLLLLDMLLALPAKSMTPRLTTSPRLYIGTDERVTFDFKNLQNTPPKTAEFRLTTNNRVSCAPDIALFRADENHQAIVQFDITTRRRGHAHLHCLWSRWQGPLGFIWQQRQDPLNKIIAIVPNTEVVRNTALQFFSKDAIFGQKIQNLRGEGTEFDALSEFLPGMDKRAIDWKHSARHNTLLAREYKTERNHNIVFALDSGYLMCEELIDQASVKLTKLDRAISAALIMGYVSLKMGDRVGLYSFDKAPHLYSSPVSGTSQFASLQNQTAQIDYSNEETNYTFGLSYLAQKLRRRSLIVVFTDFIDTTQSELMLETITRLIKRHVIIFVAFKNQPLEDLANLHPKEPDDISRSVIAQTLLSERDIVLAKLKRMGVDVIDANPDTLNIDIVNRYLELKGKGII</sequence>
<organism evidence="3 4">
    <name type="scientific">Litorimonas taeanensis</name>
    <dbReference type="NCBI Taxonomy" id="568099"/>
    <lineage>
        <taxon>Bacteria</taxon>
        <taxon>Pseudomonadati</taxon>
        <taxon>Pseudomonadota</taxon>
        <taxon>Alphaproteobacteria</taxon>
        <taxon>Maricaulales</taxon>
        <taxon>Robiginitomaculaceae</taxon>
    </lineage>
</organism>
<evidence type="ECO:0000313" key="3">
    <source>
        <dbReference type="EMBL" id="RKQ72106.1"/>
    </source>
</evidence>
<dbReference type="PANTHER" id="PTHR33608:SF3">
    <property type="entry name" value="SLR2013 PROTEIN"/>
    <property type="match status" value="1"/>
</dbReference>
<proteinExistence type="predicted"/>
<evidence type="ECO:0000313" key="4">
    <source>
        <dbReference type="Proteomes" id="UP000282211"/>
    </source>
</evidence>
<dbReference type="RefSeq" id="WP_121100025.1">
    <property type="nucleotide sequence ID" value="NZ_RBII01000001.1"/>
</dbReference>
<dbReference type="Gene3D" id="3.40.50.410">
    <property type="entry name" value="von Willebrand factor, type A domain"/>
    <property type="match status" value="1"/>
</dbReference>
<evidence type="ECO:0000259" key="2">
    <source>
        <dbReference type="Pfam" id="PF01882"/>
    </source>
</evidence>
<name>A0A420WMI1_9PROT</name>
<gene>
    <name evidence="3" type="ORF">DES40_1443</name>
</gene>
<reference evidence="3 4" key="1">
    <citation type="submission" date="2018-10" db="EMBL/GenBank/DDBJ databases">
        <title>Genomic Encyclopedia of Type Strains, Phase IV (KMG-IV): sequencing the most valuable type-strain genomes for metagenomic binning, comparative biology and taxonomic classification.</title>
        <authorList>
            <person name="Goeker M."/>
        </authorList>
    </citation>
    <scope>NUCLEOTIDE SEQUENCE [LARGE SCALE GENOMIC DNA]</scope>
    <source>
        <strain evidence="3 4">DSM 22008</strain>
    </source>
</reference>
<keyword evidence="1" id="KW-1133">Transmembrane helix</keyword>
<feature type="transmembrane region" description="Helical" evidence="1">
    <location>
        <begin position="47"/>
        <end position="65"/>
    </location>
</feature>
<dbReference type="AlphaFoldDB" id="A0A420WMI1"/>
<protein>
    <submittedName>
        <fullName evidence="3">Uncharacterized protein (DUF58 family)</fullName>
    </submittedName>
</protein>
<dbReference type="InterPro" id="IPR002881">
    <property type="entry name" value="DUF58"/>
</dbReference>
<feature type="transmembrane region" description="Helical" evidence="1">
    <location>
        <begin position="20"/>
        <end position="41"/>
    </location>
</feature>
<dbReference type="OrthoDB" id="9776116at2"/>
<comment type="caution">
    <text evidence="3">The sequence shown here is derived from an EMBL/GenBank/DDBJ whole genome shotgun (WGS) entry which is preliminary data.</text>
</comment>
<dbReference type="PANTHER" id="PTHR33608">
    <property type="entry name" value="BLL2464 PROTEIN"/>
    <property type="match status" value="1"/>
</dbReference>
<dbReference type="SUPFAM" id="SSF53300">
    <property type="entry name" value="vWA-like"/>
    <property type="match status" value="1"/>
</dbReference>
<dbReference type="Pfam" id="PF01882">
    <property type="entry name" value="DUF58"/>
    <property type="match status" value="1"/>
</dbReference>
<dbReference type="InParanoid" id="A0A420WMI1"/>
<dbReference type="InterPro" id="IPR036465">
    <property type="entry name" value="vWFA_dom_sf"/>
</dbReference>
<dbReference type="CDD" id="cd00198">
    <property type="entry name" value="vWFA"/>
    <property type="match status" value="1"/>
</dbReference>
<dbReference type="EMBL" id="RBII01000001">
    <property type="protein sequence ID" value="RKQ72106.1"/>
    <property type="molecule type" value="Genomic_DNA"/>
</dbReference>
<dbReference type="Proteomes" id="UP000282211">
    <property type="component" value="Unassembled WGS sequence"/>
</dbReference>
<evidence type="ECO:0000256" key="1">
    <source>
        <dbReference type="SAM" id="Phobius"/>
    </source>
</evidence>
<accession>A0A420WMI1</accession>
<keyword evidence="4" id="KW-1185">Reference proteome</keyword>
<keyword evidence="1" id="KW-0812">Transmembrane</keyword>
<feature type="domain" description="DUF58" evidence="2">
    <location>
        <begin position="212"/>
        <end position="384"/>
    </location>
</feature>